<evidence type="ECO:0000313" key="2">
    <source>
        <dbReference type="EMBL" id="KUI69251.1"/>
    </source>
</evidence>
<dbReference type="EMBL" id="CM003102">
    <property type="protein sequence ID" value="KUI69251.1"/>
    <property type="molecule type" value="Genomic_DNA"/>
</dbReference>
<keyword evidence="3" id="KW-1185">Reference proteome</keyword>
<dbReference type="AlphaFoldDB" id="A0A194VYD2"/>
<name>A0A194VYD2_CYTMA</name>
<organism evidence="2 3">
    <name type="scientific">Cytospora mali</name>
    <name type="common">Apple Valsa canker fungus</name>
    <name type="synonym">Valsa mali</name>
    <dbReference type="NCBI Taxonomy" id="578113"/>
    <lineage>
        <taxon>Eukaryota</taxon>
        <taxon>Fungi</taxon>
        <taxon>Dikarya</taxon>
        <taxon>Ascomycota</taxon>
        <taxon>Pezizomycotina</taxon>
        <taxon>Sordariomycetes</taxon>
        <taxon>Sordariomycetidae</taxon>
        <taxon>Diaporthales</taxon>
        <taxon>Cytosporaceae</taxon>
        <taxon>Cytospora</taxon>
    </lineage>
</organism>
<sequence length="152" mass="17029">MPWSGRRRRREMKSKGRPYVGAWTAVINRLNSLDKAGTVNWAKDLELCFDFGVSQQENENAYYEVFSHLIPIPEMKNHRSSSASGPIIHPSPAGDDRTVLSLATRLFRIRLKIMTTTIQHPSQSAKNTPGRHSQSGGAQTSMYISSNARLVC</sequence>
<gene>
    <name evidence="2" type="ORF">VM1G_11629</name>
</gene>
<dbReference type="Proteomes" id="UP000078559">
    <property type="component" value="Chromosome 5"/>
</dbReference>
<evidence type="ECO:0000313" key="3">
    <source>
        <dbReference type="Proteomes" id="UP000078559"/>
    </source>
</evidence>
<reference evidence="2" key="1">
    <citation type="submission" date="2014-12" db="EMBL/GenBank/DDBJ databases">
        <title>Genome Sequence of Valsa Canker Pathogens Uncovers a Specific Adaption of Colonization on Woody Bark.</title>
        <authorList>
            <person name="Yin Z."/>
            <person name="Liu H."/>
            <person name="Gao X."/>
            <person name="Li Z."/>
            <person name="Song N."/>
            <person name="Ke X."/>
            <person name="Dai Q."/>
            <person name="Wu Y."/>
            <person name="Sun Y."/>
            <person name="Xu J.-R."/>
            <person name="Kang Z.K."/>
            <person name="Wang L."/>
            <person name="Huang L."/>
        </authorList>
    </citation>
    <scope>NUCLEOTIDE SEQUENCE [LARGE SCALE GENOMIC DNA]</scope>
    <source>
        <strain evidence="2">03-8</strain>
    </source>
</reference>
<accession>A0A194VYD2</accession>
<feature type="region of interest" description="Disordered" evidence="1">
    <location>
        <begin position="118"/>
        <end position="140"/>
    </location>
</feature>
<protein>
    <submittedName>
        <fullName evidence="2">Uncharacterized protein</fullName>
    </submittedName>
</protein>
<proteinExistence type="predicted"/>
<evidence type="ECO:0000256" key="1">
    <source>
        <dbReference type="SAM" id="MobiDB-lite"/>
    </source>
</evidence>